<keyword evidence="8 19" id="KW-0732">Signal</keyword>
<feature type="region of interest" description="Disordered" evidence="18">
    <location>
        <begin position="244"/>
        <end position="273"/>
    </location>
</feature>
<evidence type="ECO:0000256" key="18">
    <source>
        <dbReference type="SAM" id="MobiDB-lite"/>
    </source>
</evidence>
<comment type="subcellular location">
    <subcellularLocation>
        <location evidence="2">Cytoplasm</location>
    </subcellularLocation>
    <subcellularLocation>
        <location evidence="1">Vacuole lumen</location>
    </subcellularLocation>
</comment>
<evidence type="ECO:0000256" key="5">
    <source>
        <dbReference type="ARBA" id="ARBA00022490"/>
    </source>
</evidence>
<dbReference type="InterPro" id="IPR057328">
    <property type="entry name" value="RNaseT2L_C"/>
</dbReference>
<dbReference type="AlphaFoldDB" id="A0A0B7JQU7"/>
<feature type="compositionally biased region" description="Low complexity" evidence="18">
    <location>
        <begin position="261"/>
        <end position="273"/>
    </location>
</feature>
<dbReference type="GO" id="GO:0006401">
    <property type="term" value="P:RNA catabolic process"/>
    <property type="evidence" value="ECO:0007669"/>
    <property type="project" value="UniProtKB-ARBA"/>
</dbReference>
<evidence type="ECO:0000256" key="4">
    <source>
        <dbReference type="ARBA" id="ARBA00012571"/>
    </source>
</evidence>
<evidence type="ECO:0000256" key="2">
    <source>
        <dbReference type="ARBA" id="ARBA00004496"/>
    </source>
</evidence>
<dbReference type="CDD" id="cd01061">
    <property type="entry name" value="RNase_T2_euk"/>
    <property type="match status" value="1"/>
</dbReference>
<dbReference type="Pfam" id="PF25488">
    <property type="entry name" value="RNaseT2L_C"/>
    <property type="match status" value="1"/>
</dbReference>
<sequence>MLSRNLLVQAAALAVGAAAGGSVSCPADVPLSCQATYTDTCCFNSPGGQILLTQFWDTNPSTGPIDSWTIHGLWPDNCDGSYEQYCDSSREVYNVTDILKANAPCTLKYMQTFWKDYKGDDEDFWEHEFNKHGTCMSTLEPKCYPSYQPHQEVVDYFKRAVKVDRTLPTYKWLAAAGIVPSTSKTYTLAEIQAALSKNHGYEVIIRCSSGELNELWYHYNIRGSIQSGQFVPVAPVGSPSNCPSTGIKYLPKDGTNPSPPTKTSTTPGSTPTAAPGQLSGKGFFYATTPGQSNGGFLISKGTWYRDPNGTPAGYTATPNSDGKTFTLKTSKGNCAVKSDTLSCDTSNSSPSSFGFDGTYLTFGNSNTFYATELPTGQTQGTVYTTLKSVSFQVTWTAS</sequence>
<dbReference type="EMBL" id="CDPU01000001">
    <property type="protein sequence ID" value="CEO44886.1"/>
    <property type="molecule type" value="Genomic_DNA"/>
</dbReference>
<dbReference type="PANTHER" id="PTHR11240:SF22">
    <property type="entry name" value="RIBONUCLEASE T2"/>
    <property type="match status" value="1"/>
</dbReference>
<dbReference type="InterPro" id="IPR033130">
    <property type="entry name" value="RNase_T2_His_AS_2"/>
</dbReference>
<keyword evidence="5" id="KW-0963">Cytoplasm</keyword>
<evidence type="ECO:0000256" key="6">
    <source>
        <dbReference type="ARBA" id="ARBA00022554"/>
    </source>
</evidence>
<comment type="function">
    <text evidence="14">Rnase which modulates cell survival under stress conditions. Released from the vacuole to the cytoplasm during stress to promote tRNA and rRNA cleavage and to activate separately a downstream pathway that promotes cell death. Involved in cell size, vacuolar morphology and growth at high temperatures and high salt concentration.</text>
</comment>
<evidence type="ECO:0000256" key="15">
    <source>
        <dbReference type="ARBA" id="ARBA00071169"/>
    </source>
</evidence>
<keyword evidence="7" id="KW-0540">Nuclease</keyword>
<dbReference type="PROSITE" id="PS51257">
    <property type="entry name" value="PROKAR_LIPOPROTEIN"/>
    <property type="match status" value="1"/>
</dbReference>
<dbReference type="GO" id="GO:0005775">
    <property type="term" value="C:vacuolar lumen"/>
    <property type="evidence" value="ECO:0007669"/>
    <property type="project" value="UniProtKB-SubCell"/>
</dbReference>
<keyword evidence="9" id="KW-0255">Endonuclease</keyword>
<feature type="domain" description="RNase T2-like C-terminal" evidence="20">
    <location>
        <begin position="277"/>
        <end position="396"/>
    </location>
</feature>
<reference evidence="22" key="2">
    <citation type="submission" date="2020-10" db="EMBL/GenBank/DDBJ databases">
        <title>High-Quality Genome Resource of Clonostachys rosea strain S41 by Oxford Nanopore Long-Read Sequencing.</title>
        <authorList>
            <person name="Wang H."/>
        </authorList>
    </citation>
    <scope>NUCLEOTIDE SEQUENCE</scope>
    <source>
        <strain evidence="22">S41</strain>
    </source>
</reference>
<accession>A0A0B7JQU7</accession>
<keyword evidence="6" id="KW-0926">Vacuole</keyword>
<evidence type="ECO:0000256" key="10">
    <source>
        <dbReference type="ARBA" id="ARBA00022801"/>
    </source>
</evidence>
<evidence type="ECO:0000256" key="17">
    <source>
        <dbReference type="RuleBase" id="RU004328"/>
    </source>
</evidence>
<dbReference type="EC" id="4.6.1.19" evidence="4"/>
<dbReference type="InterPro" id="IPR001568">
    <property type="entry name" value="RNase_T2-like"/>
</dbReference>
<dbReference type="EMBL" id="JADCTT010000011">
    <property type="protein sequence ID" value="KAF9746609.1"/>
    <property type="molecule type" value="Genomic_DNA"/>
</dbReference>
<dbReference type="PROSITE" id="PS00530">
    <property type="entry name" value="RNASE_T2_1"/>
    <property type="match status" value="1"/>
</dbReference>
<comment type="similarity">
    <text evidence="3 17">Belongs to the RNase T2 family.</text>
</comment>
<keyword evidence="13" id="KW-0456">Lyase</keyword>
<dbReference type="GO" id="GO:0003723">
    <property type="term" value="F:RNA binding"/>
    <property type="evidence" value="ECO:0007669"/>
    <property type="project" value="InterPro"/>
</dbReference>
<dbReference type="InterPro" id="IPR036430">
    <property type="entry name" value="RNase_T2-like_sf"/>
</dbReference>
<protein>
    <recommendedName>
        <fullName evidence="15">Ribonuclease T2-like</fullName>
        <ecNumber evidence="4">4.6.1.19</ecNumber>
    </recommendedName>
</protein>
<evidence type="ECO:0000256" key="1">
    <source>
        <dbReference type="ARBA" id="ARBA00004410"/>
    </source>
</evidence>
<evidence type="ECO:0000313" key="21">
    <source>
        <dbReference type="EMBL" id="CEO44886.1"/>
    </source>
</evidence>
<dbReference type="InterPro" id="IPR033697">
    <property type="entry name" value="Ribonuclease_T2_eukaryotic"/>
</dbReference>
<evidence type="ECO:0000256" key="8">
    <source>
        <dbReference type="ARBA" id="ARBA00022729"/>
    </source>
</evidence>
<dbReference type="SUPFAM" id="SSF55895">
    <property type="entry name" value="Ribonuclease Rh-like"/>
    <property type="match status" value="1"/>
</dbReference>
<evidence type="ECO:0000313" key="22">
    <source>
        <dbReference type="EMBL" id="KAF9746609.1"/>
    </source>
</evidence>
<dbReference type="Pfam" id="PF00445">
    <property type="entry name" value="Ribonuclease_T2"/>
    <property type="match status" value="1"/>
</dbReference>
<organism evidence="21">
    <name type="scientific">Bionectria ochroleuca</name>
    <name type="common">Gliocladium roseum</name>
    <dbReference type="NCBI Taxonomy" id="29856"/>
    <lineage>
        <taxon>Eukaryota</taxon>
        <taxon>Fungi</taxon>
        <taxon>Dikarya</taxon>
        <taxon>Ascomycota</taxon>
        <taxon>Pezizomycotina</taxon>
        <taxon>Sordariomycetes</taxon>
        <taxon>Hypocreomycetidae</taxon>
        <taxon>Hypocreales</taxon>
        <taxon>Bionectriaceae</taxon>
        <taxon>Clonostachys</taxon>
    </lineage>
</organism>
<name>A0A0B7JQU7_BIOOC</name>
<evidence type="ECO:0000256" key="3">
    <source>
        <dbReference type="ARBA" id="ARBA00007469"/>
    </source>
</evidence>
<keyword evidence="12" id="KW-0325">Glycoprotein</keyword>
<proteinExistence type="inferred from homology"/>
<dbReference type="GO" id="GO:0005576">
    <property type="term" value="C:extracellular region"/>
    <property type="evidence" value="ECO:0007669"/>
    <property type="project" value="TreeGrafter"/>
</dbReference>
<feature type="active site" evidence="16">
    <location>
        <position position="132"/>
    </location>
</feature>
<dbReference type="Proteomes" id="UP000616885">
    <property type="component" value="Unassembled WGS sequence"/>
</dbReference>
<dbReference type="Gene3D" id="3.90.730.10">
    <property type="entry name" value="Ribonuclease T2-like"/>
    <property type="match status" value="1"/>
</dbReference>
<keyword evidence="10" id="KW-0378">Hydrolase</keyword>
<dbReference type="GO" id="GO:0016787">
    <property type="term" value="F:hydrolase activity"/>
    <property type="evidence" value="ECO:0007669"/>
    <property type="project" value="UniProtKB-KW"/>
</dbReference>
<feature type="chain" id="PRO_5044541100" description="Ribonuclease T2-like" evidence="19">
    <location>
        <begin position="21"/>
        <end position="398"/>
    </location>
</feature>
<dbReference type="FunFam" id="3.90.730.10:FF:000004">
    <property type="entry name" value="Ribonuclease T2-like"/>
    <property type="match status" value="1"/>
</dbReference>
<dbReference type="GO" id="GO:0033897">
    <property type="term" value="F:ribonuclease T2 activity"/>
    <property type="evidence" value="ECO:0007669"/>
    <property type="project" value="UniProtKB-EC"/>
</dbReference>
<dbReference type="InterPro" id="IPR018188">
    <property type="entry name" value="RNase_T2_His_AS_1"/>
</dbReference>
<evidence type="ECO:0000256" key="19">
    <source>
        <dbReference type="SAM" id="SignalP"/>
    </source>
</evidence>
<feature type="active site" evidence="16">
    <location>
        <position position="71"/>
    </location>
</feature>
<feature type="active site" evidence="16">
    <location>
        <position position="128"/>
    </location>
</feature>
<keyword evidence="11" id="KW-1015">Disulfide bond</keyword>
<dbReference type="PROSITE" id="PS00531">
    <property type="entry name" value="RNASE_T2_2"/>
    <property type="match status" value="1"/>
</dbReference>
<feature type="signal peptide" evidence="19">
    <location>
        <begin position="1"/>
        <end position="20"/>
    </location>
</feature>
<evidence type="ECO:0000256" key="9">
    <source>
        <dbReference type="ARBA" id="ARBA00022759"/>
    </source>
</evidence>
<dbReference type="PANTHER" id="PTHR11240">
    <property type="entry name" value="RIBONUCLEASE T2"/>
    <property type="match status" value="1"/>
</dbReference>
<gene>
    <name evidence="21" type="ORF">BN869_000000941_1</name>
    <name evidence="22" type="ORF">IM811_003514</name>
</gene>
<evidence type="ECO:0000256" key="14">
    <source>
        <dbReference type="ARBA" id="ARBA00025494"/>
    </source>
</evidence>
<evidence type="ECO:0000256" key="13">
    <source>
        <dbReference type="ARBA" id="ARBA00023239"/>
    </source>
</evidence>
<evidence type="ECO:0000256" key="12">
    <source>
        <dbReference type="ARBA" id="ARBA00023180"/>
    </source>
</evidence>
<evidence type="ECO:0000256" key="16">
    <source>
        <dbReference type="PIRSR" id="PIRSR633697-1"/>
    </source>
</evidence>
<reference evidence="21" key="1">
    <citation type="submission" date="2015-01" db="EMBL/GenBank/DDBJ databases">
        <authorList>
            <person name="Durling Mikael"/>
        </authorList>
    </citation>
    <scope>NUCLEOTIDE SEQUENCE</scope>
</reference>
<evidence type="ECO:0000256" key="7">
    <source>
        <dbReference type="ARBA" id="ARBA00022722"/>
    </source>
</evidence>
<evidence type="ECO:0000259" key="20">
    <source>
        <dbReference type="Pfam" id="PF25488"/>
    </source>
</evidence>
<evidence type="ECO:0000256" key="11">
    <source>
        <dbReference type="ARBA" id="ARBA00023157"/>
    </source>
</evidence>